<keyword evidence="2" id="KW-0805">Transcription regulation</keyword>
<dbReference type="SMART" id="SM00448">
    <property type="entry name" value="REC"/>
    <property type="match status" value="1"/>
</dbReference>
<dbReference type="PROSITE" id="PS50110">
    <property type="entry name" value="RESPONSE_REGULATORY"/>
    <property type="match status" value="1"/>
</dbReference>
<dbReference type="InterPro" id="IPR039420">
    <property type="entry name" value="WalR-like"/>
</dbReference>
<dbReference type="InterPro" id="IPR036388">
    <property type="entry name" value="WH-like_DNA-bd_sf"/>
</dbReference>
<feature type="domain" description="Response regulatory" evidence="7">
    <location>
        <begin position="11"/>
        <end position="131"/>
    </location>
</feature>
<organism evidence="9 10">
    <name type="scientific">Williamsia maris</name>
    <dbReference type="NCBI Taxonomy" id="72806"/>
    <lineage>
        <taxon>Bacteria</taxon>
        <taxon>Bacillati</taxon>
        <taxon>Actinomycetota</taxon>
        <taxon>Actinomycetes</taxon>
        <taxon>Mycobacteriales</taxon>
        <taxon>Nocardiaceae</taxon>
        <taxon>Williamsia</taxon>
    </lineage>
</organism>
<dbReference type="InterPro" id="IPR016032">
    <property type="entry name" value="Sig_transdc_resp-reg_C-effctor"/>
</dbReference>
<keyword evidence="4" id="KW-0804">Transcription</keyword>
<feature type="domain" description="OmpR/PhoB-type" evidence="8">
    <location>
        <begin position="149"/>
        <end position="243"/>
    </location>
</feature>
<evidence type="ECO:0000256" key="5">
    <source>
        <dbReference type="PROSITE-ProRule" id="PRU00169"/>
    </source>
</evidence>
<evidence type="ECO:0000259" key="7">
    <source>
        <dbReference type="PROSITE" id="PS50110"/>
    </source>
</evidence>
<dbReference type="SUPFAM" id="SSF52172">
    <property type="entry name" value="CheY-like"/>
    <property type="match status" value="1"/>
</dbReference>
<evidence type="ECO:0000256" key="1">
    <source>
        <dbReference type="ARBA" id="ARBA00022553"/>
    </source>
</evidence>
<proteinExistence type="predicted"/>
<dbReference type="Pfam" id="PF00486">
    <property type="entry name" value="Trans_reg_C"/>
    <property type="match status" value="1"/>
</dbReference>
<dbReference type="CDD" id="cd00383">
    <property type="entry name" value="trans_reg_C"/>
    <property type="match status" value="1"/>
</dbReference>
<dbReference type="InterPro" id="IPR011006">
    <property type="entry name" value="CheY-like_superfamily"/>
</dbReference>
<gene>
    <name evidence="9" type="ORF">LX13_002259</name>
</gene>
<dbReference type="RefSeq" id="WP_253661427.1">
    <property type="nucleotide sequence ID" value="NZ_BAAAJQ010000001.1"/>
</dbReference>
<dbReference type="SUPFAM" id="SSF46894">
    <property type="entry name" value="C-terminal effector domain of the bipartite response regulators"/>
    <property type="match status" value="1"/>
</dbReference>
<evidence type="ECO:0000256" key="2">
    <source>
        <dbReference type="ARBA" id="ARBA00023015"/>
    </source>
</evidence>
<dbReference type="GO" id="GO:0003677">
    <property type="term" value="F:DNA binding"/>
    <property type="evidence" value="ECO:0007669"/>
    <property type="project" value="UniProtKB-KW"/>
</dbReference>
<dbReference type="Gene3D" id="1.10.10.10">
    <property type="entry name" value="Winged helix-like DNA-binding domain superfamily/Winged helix DNA-binding domain"/>
    <property type="match status" value="1"/>
</dbReference>
<evidence type="ECO:0000256" key="3">
    <source>
        <dbReference type="ARBA" id="ARBA00023125"/>
    </source>
</evidence>
<dbReference type="SMART" id="SM00862">
    <property type="entry name" value="Trans_reg_C"/>
    <property type="match status" value="1"/>
</dbReference>
<dbReference type="CDD" id="cd17574">
    <property type="entry name" value="REC_OmpR"/>
    <property type="match status" value="1"/>
</dbReference>
<keyword evidence="3 6" id="KW-0238">DNA-binding</keyword>
<evidence type="ECO:0000256" key="6">
    <source>
        <dbReference type="PROSITE-ProRule" id="PRU01091"/>
    </source>
</evidence>
<dbReference type="Proteomes" id="UP001206895">
    <property type="component" value="Unassembled WGS sequence"/>
</dbReference>
<evidence type="ECO:0000256" key="4">
    <source>
        <dbReference type="ARBA" id="ARBA00023163"/>
    </source>
</evidence>
<dbReference type="PANTHER" id="PTHR48111:SF4">
    <property type="entry name" value="DNA-BINDING DUAL TRANSCRIPTIONAL REGULATOR OMPR"/>
    <property type="match status" value="1"/>
</dbReference>
<feature type="modified residue" description="4-aspartylphosphate" evidence="5">
    <location>
        <position position="65"/>
    </location>
</feature>
<dbReference type="PANTHER" id="PTHR48111">
    <property type="entry name" value="REGULATOR OF RPOS"/>
    <property type="match status" value="1"/>
</dbReference>
<dbReference type="Gene3D" id="6.10.250.690">
    <property type="match status" value="1"/>
</dbReference>
<dbReference type="InterPro" id="IPR001867">
    <property type="entry name" value="OmpR/PhoB-type_DNA-bd"/>
</dbReference>
<keyword evidence="1 5" id="KW-0597">Phosphoprotein</keyword>
<evidence type="ECO:0000313" key="10">
    <source>
        <dbReference type="Proteomes" id="UP001206895"/>
    </source>
</evidence>
<comment type="caution">
    <text evidence="9">The sequence shown here is derived from an EMBL/GenBank/DDBJ whole genome shotgun (WGS) entry which is preliminary data.</text>
</comment>
<evidence type="ECO:0000313" key="9">
    <source>
        <dbReference type="EMBL" id="MCP2176440.1"/>
    </source>
</evidence>
<reference evidence="9 10" key="1">
    <citation type="submission" date="2022-06" db="EMBL/GenBank/DDBJ databases">
        <title>Genomic Encyclopedia of Archaeal and Bacterial Type Strains, Phase II (KMG-II): from individual species to whole genera.</title>
        <authorList>
            <person name="Goeker M."/>
        </authorList>
    </citation>
    <scope>NUCLEOTIDE SEQUENCE [LARGE SCALE GENOMIC DNA]</scope>
    <source>
        <strain evidence="9 10">DSM 44693</strain>
    </source>
</reference>
<name>A0ABT1HDV5_9NOCA</name>
<dbReference type="Pfam" id="PF00072">
    <property type="entry name" value="Response_reg"/>
    <property type="match status" value="1"/>
</dbReference>
<dbReference type="Gene3D" id="3.40.50.2300">
    <property type="match status" value="1"/>
</dbReference>
<sequence>MSDPADARPSRVLLADDNPVVSDVVRRYLERDGVEVEMVDDGAQALEILDRAGGGDAEIDLVILDVMMPVLDGLSALRAMRSGAHRHVPVILLTALGEEEDRVVGFEAGADDYVTKPFSPRELALRVASVLRRSNPVMPSADPTGEGASPVIRDGAIVLDPDARTVTVAGRAISTTKREFDLLAFFLGNPGVVFSREQLLSEVWEWTFGDMSTVTVHVKRLRAKLGDAASLETVWGQGYRWDRSR</sequence>
<protein>
    <submittedName>
        <fullName evidence="9">DNA-binding response regulator, OmpR family, contains REC and winged-helix (WHTH) domain</fullName>
    </submittedName>
</protein>
<evidence type="ECO:0000259" key="8">
    <source>
        <dbReference type="PROSITE" id="PS51755"/>
    </source>
</evidence>
<dbReference type="EMBL" id="JAMTCJ010000002">
    <property type="protein sequence ID" value="MCP2176440.1"/>
    <property type="molecule type" value="Genomic_DNA"/>
</dbReference>
<feature type="DNA-binding region" description="OmpR/PhoB-type" evidence="6">
    <location>
        <begin position="149"/>
        <end position="243"/>
    </location>
</feature>
<dbReference type="PROSITE" id="PS51755">
    <property type="entry name" value="OMPR_PHOB"/>
    <property type="match status" value="1"/>
</dbReference>
<keyword evidence="10" id="KW-1185">Reference proteome</keyword>
<dbReference type="InterPro" id="IPR001789">
    <property type="entry name" value="Sig_transdc_resp-reg_receiver"/>
</dbReference>
<accession>A0ABT1HDV5</accession>